<protein>
    <recommendedName>
        <fullName evidence="4">RPA-interacting protein N-terminal domain-containing protein</fullName>
    </recommendedName>
</protein>
<evidence type="ECO:0000313" key="3">
    <source>
        <dbReference type="Proteomes" id="UP000318582"/>
    </source>
</evidence>
<dbReference type="Proteomes" id="UP000318582">
    <property type="component" value="Unassembled WGS sequence"/>
</dbReference>
<name>A0A507DYX5_9FUNG</name>
<evidence type="ECO:0000256" key="1">
    <source>
        <dbReference type="SAM" id="MobiDB-lite"/>
    </source>
</evidence>
<dbReference type="PANTHER" id="PTHR31742:SF1">
    <property type="entry name" value="RPA-INTERACTING PROTEIN"/>
    <property type="match status" value="1"/>
</dbReference>
<dbReference type="GO" id="GO:0005634">
    <property type="term" value="C:nucleus"/>
    <property type="evidence" value="ECO:0007669"/>
    <property type="project" value="TreeGrafter"/>
</dbReference>
<feature type="compositionally biased region" description="Polar residues" evidence="1">
    <location>
        <begin position="11"/>
        <end position="33"/>
    </location>
</feature>
<feature type="region of interest" description="Disordered" evidence="1">
    <location>
        <begin position="1"/>
        <end position="33"/>
    </location>
</feature>
<comment type="caution">
    <text evidence="2">The sequence shown here is derived from an EMBL/GenBank/DDBJ whole genome shotgun (WGS) entry which is preliminary data.</text>
</comment>
<keyword evidence="3" id="KW-1185">Reference proteome</keyword>
<reference evidence="2 3" key="1">
    <citation type="journal article" date="2019" name="Sci. Rep.">
        <title>Comparative genomics of chytrid fungi reveal insights into the obligate biotrophic and pathogenic lifestyle of Synchytrium endobioticum.</title>
        <authorList>
            <person name="van de Vossenberg B.T.L.H."/>
            <person name="Warris S."/>
            <person name="Nguyen H.D.T."/>
            <person name="van Gent-Pelzer M.P.E."/>
            <person name="Joly D.L."/>
            <person name="van de Geest H.C."/>
            <person name="Bonants P.J.M."/>
            <person name="Smith D.S."/>
            <person name="Levesque C.A."/>
            <person name="van der Lee T.A.J."/>
        </authorList>
    </citation>
    <scope>NUCLEOTIDE SEQUENCE [LARGE SCALE GENOMIC DNA]</scope>
    <source>
        <strain evidence="2 3">CBS 809.83</strain>
    </source>
</reference>
<dbReference type="EMBL" id="QEAQ01000064">
    <property type="protein sequence ID" value="TPX56844.1"/>
    <property type="molecule type" value="Genomic_DNA"/>
</dbReference>
<dbReference type="GO" id="GO:0006606">
    <property type="term" value="P:protein import into nucleus"/>
    <property type="evidence" value="ECO:0007669"/>
    <property type="project" value="TreeGrafter"/>
</dbReference>
<sequence length="216" mass="24177">MNPPRTPVKPQFSSRNSSPLNLKSPSRSDLSPNTLAWRDRFKAQCLSTLKESRQAEFMKRRFGNPGSPLGKKRWEENSKSAAAAMEEEWTFSFIADQWRLFRMQSRAQDMLPPELEDEIMREVGAASQRDEDLLATYEASLAADLALQESLLLAAQSDLGTASSPPVCFVCQNGVLTLIDNRILCPTCGMTVEAGPHMQSPEALLNHVQQLWSNHQ</sequence>
<dbReference type="AlphaFoldDB" id="A0A507DYX5"/>
<gene>
    <name evidence="2" type="ORF">PhCBS80983_g04262</name>
</gene>
<dbReference type="PANTHER" id="PTHR31742">
    <property type="entry name" value="RPA-INTERACTING PROTEIN RPAIN"/>
    <property type="match status" value="1"/>
</dbReference>
<evidence type="ECO:0000313" key="2">
    <source>
        <dbReference type="EMBL" id="TPX56844.1"/>
    </source>
</evidence>
<dbReference type="InterPro" id="IPR028156">
    <property type="entry name" value="RIP"/>
</dbReference>
<evidence type="ECO:0008006" key="4">
    <source>
        <dbReference type="Google" id="ProtNLM"/>
    </source>
</evidence>
<accession>A0A507DYX5</accession>
<proteinExistence type="predicted"/>
<organism evidence="2 3">
    <name type="scientific">Powellomyces hirtus</name>
    <dbReference type="NCBI Taxonomy" id="109895"/>
    <lineage>
        <taxon>Eukaryota</taxon>
        <taxon>Fungi</taxon>
        <taxon>Fungi incertae sedis</taxon>
        <taxon>Chytridiomycota</taxon>
        <taxon>Chytridiomycota incertae sedis</taxon>
        <taxon>Chytridiomycetes</taxon>
        <taxon>Spizellomycetales</taxon>
        <taxon>Powellomycetaceae</taxon>
        <taxon>Powellomyces</taxon>
    </lineage>
</organism>